<sequence length="206" mass="23267">MRGREDAAAVGAQDLGDLAQACAIRVRTGHLLTEGISDDALTWLERVGSFERVEEDDVPAHAVDLVERPEPRPAHAHHERVLLRARVRLRALHPRVDVVLAAPRDAPATQLVRRPVRRAVRDHATHLPVCTLVEKRRMRDDPAVNDGDPRVHRTRDPVRRDVRQPLRFGGEREVGEPASTVLIAPGQTREIRELVRPVGNRRRDLR</sequence>
<gene>
    <name evidence="1" type="ORF">UY76_C0016G0001</name>
</gene>
<evidence type="ECO:0000313" key="1">
    <source>
        <dbReference type="EMBL" id="KKW32814.1"/>
    </source>
</evidence>
<organism evidence="1 2">
    <name type="scientific">Candidatus Uhrbacteria bacterium GW2011_GWA2_52_8d</name>
    <dbReference type="NCBI Taxonomy" id="1618979"/>
    <lineage>
        <taxon>Bacteria</taxon>
        <taxon>Candidatus Uhriibacteriota</taxon>
    </lineage>
</organism>
<proteinExistence type="predicted"/>
<reference evidence="1 2" key="1">
    <citation type="journal article" date="2015" name="Nature">
        <title>rRNA introns, odd ribosomes, and small enigmatic genomes across a large radiation of phyla.</title>
        <authorList>
            <person name="Brown C.T."/>
            <person name="Hug L.A."/>
            <person name="Thomas B.C."/>
            <person name="Sharon I."/>
            <person name="Castelle C.J."/>
            <person name="Singh A."/>
            <person name="Wilkins M.J."/>
            <person name="Williams K.H."/>
            <person name="Banfield J.F."/>
        </authorList>
    </citation>
    <scope>NUCLEOTIDE SEQUENCE [LARGE SCALE GENOMIC DNA]</scope>
</reference>
<dbReference type="Proteomes" id="UP000034054">
    <property type="component" value="Unassembled WGS sequence"/>
</dbReference>
<dbReference type="EMBL" id="LCRH01000016">
    <property type="protein sequence ID" value="KKW32814.1"/>
    <property type="molecule type" value="Genomic_DNA"/>
</dbReference>
<dbReference type="AlphaFoldDB" id="A0A0G2AJP2"/>
<evidence type="ECO:0000313" key="2">
    <source>
        <dbReference type="Proteomes" id="UP000034054"/>
    </source>
</evidence>
<comment type="caution">
    <text evidence="1">The sequence shown here is derived from an EMBL/GenBank/DDBJ whole genome shotgun (WGS) entry which is preliminary data.</text>
</comment>
<accession>A0A0G2AJP2</accession>
<name>A0A0G2AJP2_9BACT</name>
<protein>
    <submittedName>
        <fullName evidence="1">Uncharacterized protein</fullName>
    </submittedName>
</protein>